<reference evidence="1" key="1">
    <citation type="journal article" date="2015" name="Front. Microbiol.">
        <title>Combining genomic sequencing methods to explore viral diversity and reveal potential virus-host interactions.</title>
        <authorList>
            <person name="Chow C.E."/>
            <person name="Winget D.M."/>
            <person name="White R.A.III."/>
            <person name="Hallam S.J."/>
            <person name="Suttle C.A."/>
        </authorList>
    </citation>
    <scope>NUCLEOTIDE SEQUENCE</scope>
    <source>
        <strain evidence="1">Oxic1_6</strain>
    </source>
</reference>
<protein>
    <submittedName>
        <fullName evidence="1">Uncharacterized protein</fullName>
    </submittedName>
</protein>
<evidence type="ECO:0000313" key="1">
    <source>
        <dbReference type="EMBL" id="AKH48051.1"/>
    </source>
</evidence>
<sequence>MAGRHRHRGARPMSKATTTITLRAFAASQVLPSWVTLADTIEHASILGWSLCSHSDPTADGREGLTLEEAVEIASEDHSLIYLTRSATI</sequence>
<proteinExistence type="predicted"/>
<reference evidence="1" key="2">
    <citation type="submission" date="2015-03" db="EMBL/GenBank/DDBJ databases">
        <authorList>
            <person name="Chow C.-E.T."/>
            <person name="Winget D.M."/>
            <person name="White R.A.III."/>
            <person name="Hallam S.J."/>
            <person name="Suttle C.A."/>
        </authorList>
    </citation>
    <scope>NUCLEOTIDE SEQUENCE</scope>
    <source>
        <strain evidence="1">Oxic1_6</strain>
    </source>
</reference>
<name>A0A0F7LAD6_9VIRU</name>
<dbReference type="EMBL" id="KR029601">
    <property type="protein sequence ID" value="AKH48051.1"/>
    <property type="molecule type" value="Genomic_DNA"/>
</dbReference>
<accession>A0A0F7LAD6</accession>
<organism evidence="1">
    <name type="scientific">uncultured marine virus</name>
    <dbReference type="NCBI Taxonomy" id="186617"/>
    <lineage>
        <taxon>Viruses</taxon>
        <taxon>environmental samples</taxon>
    </lineage>
</organism>